<sequence length="200" mass="23258">MLIALNRASAAISPSGFEKIWSGTYTPFVLTLTFLLIPQIYISFKLVFNGAQFINVGSFFFIATDFSDCDKMLMLFYMSFCALIAFIANVYTSWRLFLHYQQETKTNRLDLHFQLFSVMAFCFEIAQVVAQLFVQKIIVIPFEIVFYILEAMPILSDFSLLAPIWFMLLVSSEARKALTWRRVKPQIPEWPHRRDSIIES</sequence>
<feature type="transmembrane region" description="Helical" evidence="1">
    <location>
        <begin position="75"/>
        <end position="94"/>
    </location>
</feature>
<keyword evidence="1" id="KW-1133">Transmembrane helix</keyword>
<feature type="transmembrane region" description="Helical" evidence="1">
    <location>
        <begin position="144"/>
        <end position="170"/>
    </location>
</feature>
<organism evidence="2 3">
    <name type="scientific">Mesorhabditis belari</name>
    <dbReference type="NCBI Taxonomy" id="2138241"/>
    <lineage>
        <taxon>Eukaryota</taxon>
        <taxon>Metazoa</taxon>
        <taxon>Ecdysozoa</taxon>
        <taxon>Nematoda</taxon>
        <taxon>Chromadorea</taxon>
        <taxon>Rhabditida</taxon>
        <taxon>Rhabditina</taxon>
        <taxon>Rhabditomorpha</taxon>
        <taxon>Rhabditoidea</taxon>
        <taxon>Rhabditidae</taxon>
        <taxon>Mesorhabditinae</taxon>
        <taxon>Mesorhabditis</taxon>
    </lineage>
</organism>
<accession>A0AAF3EPT4</accession>
<keyword evidence="1" id="KW-0812">Transmembrane</keyword>
<dbReference type="PANTHER" id="PTHR31552:SF8">
    <property type="entry name" value="SERPENTINE RECEPTOR CLASS GAMMA"/>
    <property type="match status" value="1"/>
</dbReference>
<proteinExistence type="predicted"/>
<dbReference type="AlphaFoldDB" id="A0AAF3EPT4"/>
<feature type="transmembrane region" description="Helical" evidence="1">
    <location>
        <begin position="115"/>
        <end position="138"/>
    </location>
</feature>
<feature type="transmembrane region" description="Helical" evidence="1">
    <location>
        <begin position="20"/>
        <end position="37"/>
    </location>
</feature>
<dbReference type="PANTHER" id="PTHR31552">
    <property type="entry name" value="SERPENTINE RECEPTOR CLASS GAMMA"/>
    <property type="match status" value="1"/>
</dbReference>
<keyword evidence="1" id="KW-0472">Membrane</keyword>
<evidence type="ECO:0000256" key="1">
    <source>
        <dbReference type="SAM" id="Phobius"/>
    </source>
</evidence>
<keyword evidence="2" id="KW-1185">Reference proteome</keyword>
<name>A0AAF3EPT4_9BILA</name>
<evidence type="ECO:0000313" key="3">
    <source>
        <dbReference type="WBParaSite" id="MBELARI_LOCUS16088"/>
    </source>
</evidence>
<dbReference type="Proteomes" id="UP000887575">
    <property type="component" value="Unassembled WGS sequence"/>
</dbReference>
<evidence type="ECO:0000313" key="2">
    <source>
        <dbReference type="Proteomes" id="UP000887575"/>
    </source>
</evidence>
<reference evidence="3" key="1">
    <citation type="submission" date="2024-02" db="UniProtKB">
        <authorList>
            <consortium name="WormBaseParasite"/>
        </authorList>
    </citation>
    <scope>IDENTIFICATION</scope>
</reference>
<protein>
    <recommendedName>
        <fullName evidence="4">Serpentine receptor class gamma</fullName>
    </recommendedName>
</protein>
<dbReference type="WBParaSite" id="MBELARI_LOCUS16088">
    <property type="protein sequence ID" value="MBELARI_LOCUS16088"/>
    <property type="gene ID" value="MBELARI_LOCUS16088"/>
</dbReference>
<evidence type="ECO:0008006" key="4">
    <source>
        <dbReference type="Google" id="ProtNLM"/>
    </source>
</evidence>